<feature type="region of interest" description="Disordered" evidence="1">
    <location>
        <begin position="29"/>
        <end position="49"/>
    </location>
</feature>
<dbReference type="Pfam" id="PF00754">
    <property type="entry name" value="F5_F8_type_C"/>
    <property type="match status" value="1"/>
</dbReference>
<evidence type="ECO:0000313" key="5">
    <source>
        <dbReference type="Proteomes" id="UP001056681"/>
    </source>
</evidence>
<dbReference type="InterPro" id="IPR008979">
    <property type="entry name" value="Galactose-bd-like_sf"/>
</dbReference>
<keyword evidence="5" id="KW-1185">Reference proteome</keyword>
<gene>
    <name evidence="4" type="ORF">IM816_17990</name>
</gene>
<dbReference type="InterPro" id="IPR000421">
    <property type="entry name" value="FA58C"/>
</dbReference>
<name>A0ABY4T0H3_9GAMM</name>
<dbReference type="Proteomes" id="UP001056681">
    <property type="component" value="Chromosome"/>
</dbReference>
<feature type="chain" id="PRO_5046564890" evidence="2">
    <location>
        <begin position="28"/>
        <end position="1037"/>
    </location>
</feature>
<evidence type="ECO:0000256" key="2">
    <source>
        <dbReference type="SAM" id="SignalP"/>
    </source>
</evidence>
<dbReference type="SUPFAM" id="SSF48208">
    <property type="entry name" value="Six-hairpin glycosidases"/>
    <property type="match status" value="1"/>
</dbReference>
<dbReference type="EMBL" id="CP063231">
    <property type="protein sequence ID" value="URL58448.1"/>
    <property type="molecule type" value="Genomic_DNA"/>
</dbReference>
<sequence length="1037" mass="112338">MSMPAPARCARLTLAVSLAAMAASASAADGLPPRSAWKASSSSQQVPALAPEHAIDGDETTRWGGAFSPGHWLQVDLGKVTRIGGARIHWDSGFAAAYTVQVSVDDKDFHPVYRVTDSPGGTEYLVFPATDARYVRLAAPDRTADWGVSVFEFEPFAAAQAPRIAGLDGKDDGASLWADGPSRGVVGKGPHDARQLDIALPRPLSIAGLEVRWDGPRDGATLEARDAKGHWRTLASDPGSVGDSSYLAAREASEVSALRLVVGTKDGATPRIARLRFLGPSRVMTPMKRYQVAASRAHAELFPSSLHMQQVYWTAAGVPAGLQKAIFDEYGNLEPFKGGPQVQAIWRDASGHAAVSDGAQRTHALRDGWKPMPSVSWTAQPGLSIRSEAVAVQGESQPVVLLRHRLRNTGSTTIQGTLTLVVRPIQVNPPWQNGGASPIHDIAIDGDRTDTDVRVDGRTLLSSLTPVDAAGAAPFGAHGETEITGNVAAAQLPAARDAHDDDGLAAGALGYRVRLAPGEQRDVVLAFPLGNAPADAQGRLPEPPPVDRSAFTTDGYDALADRVSAAWQKRLGGVGISLPDHTLVDILRSQAAYMLVNQTGHAMQAGPRNYNRSFIRDGAATASILLRMGEVKTARDYLDWYASHAVHENGLVSPILNADGSVNRGFGSDIEYDSQGEFINLVADVARFGGGPASVKDYLPKVRAAMHFMQELRERTMVPGYLSHLPAPERFHGIIAPSISHEGYSSPTHSYWDDYWALKGWHDGAWLAEQWGDEALATYAREQYAALRESMRQSIVTTMAWKGTDTIPAAADLGDGDPTSVSIALDPAGQMDILPHDALVRTFDRYLADVRKREAPDALYAYTPYELRNVLTYVYLNRPNDAAELLADVVRDRRPPEWNMWAEVVHSRLRHPGYLGDMPHTWIGSEYARTLFGMLMREADDGLYLLPGAPPSWVTGEGLSVTRLPVAYGSLSMTARRDGKRFTVTLGDGIRPGTPVRVYWPDRVRPSRITVDGRALHDWDADGVRLAKPFRTLEADY</sequence>
<evidence type="ECO:0000313" key="4">
    <source>
        <dbReference type="EMBL" id="URL58448.1"/>
    </source>
</evidence>
<accession>A0ABY4T0H3</accession>
<feature type="signal peptide" evidence="2">
    <location>
        <begin position="1"/>
        <end position="27"/>
    </location>
</feature>
<organism evidence="4 5">
    <name type="scientific">Luteibacter flocculans</name>
    <dbReference type="NCBI Taxonomy" id="2780091"/>
    <lineage>
        <taxon>Bacteria</taxon>
        <taxon>Pseudomonadati</taxon>
        <taxon>Pseudomonadota</taxon>
        <taxon>Gammaproteobacteria</taxon>
        <taxon>Lysobacterales</taxon>
        <taxon>Rhodanobacteraceae</taxon>
        <taxon>Luteibacter</taxon>
    </lineage>
</organism>
<feature type="domain" description="F5/8 type C" evidence="3">
    <location>
        <begin position="20"/>
        <end position="158"/>
    </location>
</feature>
<protein>
    <submittedName>
        <fullName evidence="4">Discoidin domain-containing protein</fullName>
    </submittedName>
</protein>
<dbReference type="Gene3D" id="1.50.10.10">
    <property type="match status" value="1"/>
</dbReference>
<dbReference type="SUPFAM" id="SSF49785">
    <property type="entry name" value="Galactose-binding domain-like"/>
    <property type="match status" value="1"/>
</dbReference>
<dbReference type="InterPro" id="IPR008928">
    <property type="entry name" value="6-hairpin_glycosidase_sf"/>
</dbReference>
<reference evidence="4" key="1">
    <citation type="submission" date="2020-10" db="EMBL/GenBank/DDBJ databases">
        <title>Whole-genome sequence of Luteibacter sp. EIF3.</title>
        <authorList>
            <person name="Friedrich I."/>
            <person name="Hertel R."/>
            <person name="Daniel R."/>
        </authorList>
    </citation>
    <scope>NUCLEOTIDE SEQUENCE</scope>
    <source>
        <strain evidence="4">EIF3</strain>
    </source>
</reference>
<evidence type="ECO:0000259" key="3">
    <source>
        <dbReference type="PROSITE" id="PS50022"/>
    </source>
</evidence>
<dbReference type="SMART" id="SM00231">
    <property type="entry name" value="FA58C"/>
    <property type="match status" value="1"/>
</dbReference>
<dbReference type="InterPro" id="IPR012341">
    <property type="entry name" value="6hp_glycosidase-like_sf"/>
</dbReference>
<evidence type="ECO:0000256" key="1">
    <source>
        <dbReference type="SAM" id="MobiDB-lite"/>
    </source>
</evidence>
<proteinExistence type="predicted"/>
<dbReference type="Gene3D" id="2.60.120.260">
    <property type="entry name" value="Galactose-binding domain-like"/>
    <property type="match status" value="1"/>
</dbReference>
<keyword evidence="2" id="KW-0732">Signal</keyword>
<dbReference type="RefSeq" id="WP_250339156.1">
    <property type="nucleotide sequence ID" value="NZ_CP063231.1"/>
</dbReference>
<dbReference type="PROSITE" id="PS50022">
    <property type="entry name" value="FA58C_3"/>
    <property type="match status" value="1"/>
</dbReference>